<dbReference type="InterPro" id="IPR003593">
    <property type="entry name" value="AAA+_ATPase"/>
</dbReference>
<dbReference type="PROSITE" id="PS50893">
    <property type="entry name" value="ABC_TRANSPORTER_2"/>
    <property type="match status" value="2"/>
</dbReference>
<dbReference type="Pfam" id="PF00005">
    <property type="entry name" value="ABC_tran"/>
    <property type="match status" value="2"/>
</dbReference>
<keyword evidence="5" id="KW-0677">Repeat</keyword>
<dbReference type="InterPro" id="IPR027417">
    <property type="entry name" value="P-loop_NTPase"/>
</dbReference>
<feature type="domain" description="ABC transporter" evidence="10">
    <location>
        <begin position="257"/>
        <end position="500"/>
    </location>
</feature>
<dbReference type="PANTHER" id="PTHR43790">
    <property type="entry name" value="CARBOHYDRATE TRANSPORT ATP-BINDING PROTEIN MG119-RELATED"/>
    <property type="match status" value="1"/>
</dbReference>
<dbReference type="GO" id="GO:0016887">
    <property type="term" value="F:ATP hydrolysis activity"/>
    <property type="evidence" value="ECO:0007669"/>
    <property type="project" value="InterPro"/>
</dbReference>
<evidence type="ECO:0000256" key="2">
    <source>
        <dbReference type="ARBA" id="ARBA00022448"/>
    </source>
</evidence>
<feature type="domain" description="ABC transporter" evidence="10">
    <location>
        <begin position="8"/>
        <end position="245"/>
    </location>
</feature>
<evidence type="ECO:0000256" key="9">
    <source>
        <dbReference type="ARBA" id="ARBA00023136"/>
    </source>
</evidence>
<dbReference type="Gene3D" id="3.40.50.300">
    <property type="entry name" value="P-loop containing nucleotide triphosphate hydrolases"/>
    <property type="match status" value="2"/>
</dbReference>
<dbReference type="InterPro" id="IPR050107">
    <property type="entry name" value="ABC_carbohydrate_import_ATPase"/>
</dbReference>
<keyword evidence="2" id="KW-0813">Transport</keyword>
<comment type="subcellular location">
    <subcellularLocation>
        <location evidence="1">Cell membrane</location>
        <topology evidence="1">Peripheral membrane protein</topology>
    </subcellularLocation>
</comment>
<dbReference type="Proteomes" id="UP000030661">
    <property type="component" value="Unassembled WGS sequence"/>
</dbReference>
<evidence type="ECO:0000259" key="10">
    <source>
        <dbReference type="PROSITE" id="PS50893"/>
    </source>
</evidence>
<evidence type="ECO:0000256" key="4">
    <source>
        <dbReference type="ARBA" id="ARBA00022597"/>
    </source>
</evidence>
<dbReference type="STRING" id="1499967.U27_04535"/>
<organism evidence="11">
    <name type="scientific">Vecturithrix granuli</name>
    <dbReference type="NCBI Taxonomy" id="1499967"/>
    <lineage>
        <taxon>Bacteria</taxon>
        <taxon>Candidatus Moduliflexota</taxon>
        <taxon>Candidatus Vecturitrichia</taxon>
        <taxon>Candidatus Vecturitrichales</taxon>
        <taxon>Candidatus Vecturitrichaceae</taxon>
        <taxon>Candidatus Vecturithrix</taxon>
    </lineage>
</organism>
<evidence type="ECO:0000256" key="8">
    <source>
        <dbReference type="ARBA" id="ARBA00022967"/>
    </source>
</evidence>
<sequence length="501" mass="56630">MKMTEPILHIENVSKSFPGVQALDQINLDIRQSEVHALLGENGAGKSTLVKIIVGAYAKDAGRIIFNGQPCEFIAPAQAYQRGMSIIYQETSLIPQLTVLENIFLGMEYTHSCLGIIDNKRIISEYDVVCEKFGFHFHRNVLARNLSVAEQKMVEILKAMVHQASFIIMDEPTDSLTDTEIRHLFEIIRDLKHHQITVLYITHYLEEVFEIADRLTVLRDGKKVDTVKTSDVEIRDIVRMMVGQELSRAEHSAGRQEHTPEVIRVEQFTRKPAFANISFQAHQGEILGITGVIGAGKSELARAIFGADRRDSGQVYLDGRPCDIHSPQEAVRHGIGMLPEDRKRSGLLLNHEVYKNLTIAALDRFIKHQILSKVKELSATEDMVKQLDIKITSPYQSVKYLSGGNQQKIVIGKWLTARPRILIMDEPTRGIDVGSKNEVYKIMKRLAEASTCILFISSEVPEIIEISDRILIMKKGRIASEYRRGVTQRELMHAILEGEKE</sequence>
<name>A0A081BZ13_VECG1</name>
<dbReference type="SUPFAM" id="SSF52540">
    <property type="entry name" value="P-loop containing nucleoside triphosphate hydrolases"/>
    <property type="match status" value="2"/>
</dbReference>
<evidence type="ECO:0000313" key="12">
    <source>
        <dbReference type="Proteomes" id="UP000030661"/>
    </source>
</evidence>
<proteinExistence type="predicted"/>
<protein>
    <submittedName>
        <fullName evidence="11">ABC transporter related protein</fullName>
    </submittedName>
</protein>
<dbReference type="CDD" id="cd03216">
    <property type="entry name" value="ABC_Carb_Monos_I"/>
    <property type="match status" value="1"/>
</dbReference>
<keyword evidence="6" id="KW-0547">Nucleotide-binding</keyword>
<dbReference type="AlphaFoldDB" id="A0A081BZ13"/>
<dbReference type="CDD" id="cd03215">
    <property type="entry name" value="ABC_Carb_Monos_II"/>
    <property type="match status" value="1"/>
</dbReference>
<gene>
    <name evidence="11" type="ORF">U27_04535</name>
</gene>
<evidence type="ECO:0000256" key="6">
    <source>
        <dbReference type="ARBA" id="ARBA00022741"/>
    </source>
</evidence>
<dbReference type="PROSITE" id="PS00211">
    <property type="entry name" value="ABC_TRANSPORTER_1"/>
    <property type="match status" value="1"/>
</dbReference>
<keyword evidence="12" id="KW-1185">Reference proteome</keyword>
<dbReference type="InterPro" id="IPR017871">
    <property type="entry name" value="ABC_transporter-like_CS"/>
</dbReference>
<evidence type="ECO:0000313" key="11">
    <source>
        <dbReference type="EMBL" id="GAK57568.1"/>
    </source>
</evidence>
<keyword evidence="9" id="KW-0472">Membrane</keyword>
<keyword evidence="7" id="KW-0067">ATP-binding</keyword>
<dbReference type="EMBL" id="DF820466">
    <property type="protein sequence ID" value="GAK57568.1"/>
    <property type="molecule type" value="Genomic_DNA"/>
</dbReference>
<reference evidence="11" key="1">
    <citation type="journal article" date="2015" name="PeerJ">
        <title>First genomic representation of candidate bacterial phylum KSB3 points to enhanced environmental sensing as a trigger of wastewater bulking.</title>
        <authorList>
            <person name="Sekiguchi Y."/>
            <person name="Ohashi A."/>
            <person name="Parks D.H."/>
            <person name="Yamauchi T."/>
            <person name="Tyson G.W."/>
            <person name="Hugenholtz P."/>
        </authorList>
    </citation>
    <scope>NUCLEOTIDE SEQUENCE [LARGE SCALE GENOMIC DNA]</scope>
</reference>
<dbReference type="InterPro" id="IPR003439">
    <property type="entry name" value="ABC_transporter-like_ATP-bd"/>
</dbReference>
<dbReference type="GO" id="GO:0005886">
    <property type="term" value="C:plasma membrane"/>
    <property type="evidence" value="ECO:0007669"/>
    <property type="project" value="UniProtKB-SubCell"/>
</dbReference>
<keyword evidence="3" id="KW-1003">Cell membrane</keyword>
<dbReference type="FunFam" id="3.40.50.300:FF:000127">
    <property type="entry name" value="Ribose import ATP-binding protein RbsA"/>
    <property type="match status" value="1"/>
</dbReference>
<keyword evidence="4" id="KW-0762">Sugar transport</keyword>
<evidence type="ECO:0000256" key="1">
    <source>
        <dbReference type="ARBA" id="ARBA00004202"/>
    </source>
</evidence>
<dbReference type="PANTHER" id="PTHR43790:SF3">
    <property type="entry name" value="D-ALLOSE IMPORT ATP-BINDING PROTEIN ALSA-RELATED"/>
    <property type="match status" value="1"/>
</dbReference>
<accession>A0A081BZ13</accession>
<evidence type="ECO:0000256" key="7">
    <source>
        <dbReference type="ARBA" id="ARBA00022840"/>
    </source>
</evidence>
<evidence type="ECO:0000256" key="3">
    <source>
        <dbReference type="ARBA" id="ARBA00022475"/>
    </source>
</evidence>
<keyword evidence="8" id="KW-1278">Translocase</keyword>
<dbReference type="eggNOG" id="COG1129">
    <property type="taxonomic scope" value="Bacteria"/>
</dbReference>
<evidence type="ECO:0000256" key="5">
    <source>
        <dbReference type="ARBA" id="ARBA00022737"/>
    </source>
</evidence>
<dbReference type="GO" id="GO:0005524">
    <property type="term" value="F:ATP binding"/>
    <property type="evidence" value="ECO:0007669"/>
    <property type="project" value="UniProtKB-KW"/>
</dbReference>
<dbReference type="HOGENOM" id="CLU_000604_92_3_0"/>
<dbReference type="SMART" id="SM00382">
    <property type="entry name" value="AAA"/>
    <property type="match status" value="2"/>
</dbReference>